<dbReference type="PROSITE" id="PS50977">
    <property type="entry name" value="HTH_TETR_2"/>
    <property type="match status" value="1"/>
</dbReference>
<dbReference type="InterPro" id="IPR040611">
    <property type="entry name" value="AlkX_C"/>
</dbReference>
<evidence type="ECO:0000256" key="4">
    <source>
        <dbReference type="PROSITE-ProRule" id="PRU00335"/>
    </source>
</evidence>
<keyword evidence="3" id="KW-0804">Transcription</keyword>
<dbReference type="Pfam" id="PF00440">
    <property type="entry name" value="TetR_N"/>
    <property type="match status" value="1"/>
</dbReference>
<dbReference type="RefSeq" id="WP_123227285.1">
    <property type="nucleotide sequence ID" value="NZ_RJSE01000007.1"/>
</dbReference>
<evidence type="ECO:0000313" key="6">
    <source>
        <dbReference type="EMBL" id="RNL61990.1"/>
    </source>
</evidence>
<name>A0A3N0CEV8_9ACTN</name>
<comment type="caution">
    <text evidence="6">The sequence shown here is derived from an EMBL/GenBank/DDBJ whole genome shotgun (WGS) entry which is preliminary data.</text>
</comment>
<dbReference type="InterPro" id="IPR050109">
    <property type="entry name" value="HTH-type_TetR-like_transc_reg"/>
</dbReference>
<dbReference type="Gene3D" id="1.10.357.10">
    <property type="entry name" value="Tetracycline Repressor, domain 2"/>
    <property type="match status" value="1"/>
</dbReference>
<feature type="domain" description="HTH tetR-type" evidence="5">
    <location>
        <begin position="27"/>
        <end position="87"/>
    </location>
</feature>
<reference evidence="6 7" key="1">
    <citation type="submission" date="2018-11" db="EMBL/GenBank/DDBJ databases">
        <authorList>
            <person name="Li F."/>
        </authorList>
    </citation>
    <scope>NUCLEOTIDE SEQUENCE [LARGE SCALE GENOMIC DNA]</scope>
    <source>
        <strain evidence="6 7">Gsoil 097</strain>
    </source>
</reference>
<evidence type="ECO:0000259" key="5">
    <source>
        <dbReference type="PROSITE" id="PS50977"/>
    </source>
</evidence>
<dbReference type="GO" id="GO:0003700">
    <property type="term" value="F:DNA-binding transcription factor activity"/>
    <property type="evidence" value="ECO:0007669"/>
    <property type="project" value="TreeGrafter"/>
</dbReference>
<evidence type="ECO:0000256" key="2">
    <source>
        <dbReference type="ARBA" id="ARBA00023125"/>
    </source>
</evidence>
<dbReference type="AlphaFoldDB" id="A0A3N0CEV8"/>
<evidence type="ECO:0000256" key="1">
    <source>
        <dbReference type="ARBA" id="ARBA00023015"/>
    </source>
</evidence>
<proteinExistence type="predicted"/>
<dbReference type="EMBL" id="RJSE01000007">
    <property type="protein sequence ID" value="RNL61990.1"/>
    <property type="molecule type" value="Genomic_DNA"/>
</dbReference>
<keyword evidence="2 4" id="KW-0238">DNA-binding</keyword>
<gene>
    <name evidence="6" type="ORF">EFK50_09175</name>
</gene>
<dbReference type="Proteomes" id="UP000267128">
    <property type="component" value="Unassembled WGS sequence"/>
</dbReference>
<dbReference type="SUPFAM" id="SSF46689">
    <property type="entry name" value="Homeodomain-like"/>
    <property type="match status" value="1"/>
</dbReference>
<accession>A0A3N0CEV8</accession>
<sequence>MSTEATPHAGLRSLLPGFAPGSAGSGSTWRARLIAEAADLTRSGGWQTITMAKLADRVGVSRQTVYNEIGSKQELAEAMVMHEVEGFLRGVDASFEAHPDDLVGAIREAAAGVLRAVRTNPLMHAVLSASHGAESDLLPLLTTEASPIIDAARVLIREHLDAYEVPLESARIDALVDMVIRLVLSHVTTPSGTPEETADDIAFIAERVLAL</sequence>
<dbReference type="GO" id="GO:0000976">
    <property type="term" value="F:transcription cis-regulatory region binding"/>
    <property type="evidence" value="ECO:0007669"/>
    <property type="project" value="TreeGrafter"/>
</dbReference>
<evidence type="ECO:0000256" key="3">
    <source>
        <dbReference type="ARBA" id="ARBA00023163"/>
    </source>
</evidence>
<keyword evidence="1" id="KW-0805">Transcription regulation</keyword>
<dbReference type="InterPro" id="IPR001647">
    <property type="entry name" value="HTH_TetR"/>
</dbReference>
<keyword evidence="7" id="KW-1185">Reference proteome</keyword>
<dbReference type="InterPro" id="IPR009057">
    <property type="entry name" value="Homeodomain-like_sf"/>
</dbReference>
<organism evidence="6 7">
    <name type="scientific">Nocardioides marmoriginsengisoli</name>
    <dbReference type="NCBI Taxonomy" id="661483"/>
    <lineage>
        <taxon>Bacteria</taxon>
        <taxon>Bacillati</taxon>
        <taxon>Actinomycetota</taxon>
        <taxon>Actinomycetes</taxon>
        <taxon>Propionibacteriales</taxon>
        <taxon>Nocardioidaceae</taxon>
        <taxon>Nocardioides</taxon>
    </lineage>
</organism>
<feature type="DNA-binding region" description="H-T-H motif" evidence="4">
    <location>
        <begin position="50"/>
        <end position="69"/>
    </location>
</feature>
<dbReference type="PANTHER" id="PTHR30055">
    <property type="entry name" value="HTH-TYPE TRANSCRIPTIONAL REGULATOR RUTR"/>
    <property type="match status" value="1"/>
</dbReference>
<dbReference type="PANTHER" id="PTHR30055:SF234">
    <property type="entry name" value="HTH-TYPE TRANSCRIPTIONAL REGULATOR BETI"/>
    <property type="match status" value="1"/>
</dbReference>
<dbReference type="Pfam" id="PF18556">
    <property type="entry name" value="TetR_C_35"/>
    <property type="match status" value="1"/>
</dbReference>
<evidence type="ECO:0000313" key="7">
    <source>
        <dbReference type="Proteomes" id="UP000267128"/>
    </source>
</evidence>
<dbReference type="OrthoDB" id="4371863at2"/>
<protein>
    <submittedName>
        <fullName evidence="6">TetR/AcrR family transcriptional regulator</fullName>
    </submittedName>
</protein>